<dbReference type="Proteomes" id="UP000192273">
    <property type="component" value="Chromosome"/>
</dbReference>
<dbReference type="OrthoDB" id="5148555at2"/>
<gene>
    <name evidence="3" type="ORF">ROSMUCSMR3_00494</name>
</gene>
<dbReference type="SUPFAM" id="SSF53756">
    <property type="entry name" value="UDP-Glycosyltransferase/glycogen phosphorylase"/>
    <property type="match status" value="2"/>
</dbReference>
<organism evidence="3 4">
    <name type="scientific">Roseovarius mucosus</name>
    <dbReference type="NCBI Taxonomy" id="215743"/>
    <lineage>
        <taxon>Bacteria</taxon>
        <taxon>Pseudomonadati</taxon>
        <taxon>Pseudomonadota</taxon>
        <taxon>Alphaproteobacteria</taxon>
        <taxon>Rhodobacterales</taxon>
        <taxon>Roseobacteraceae</taxon>
        <taxon>Roseovarius</taxon>
    </lineage>
</organism>
<dbReference type="Gene3D" id="3.90.1480.10">
    <property type="entry name" value="Alpha-2,3-sialyltransferase"/>
    <property type="match status" value="1"/>
</dbReference>
<dbReference type="Pfam" id="PF00534">
    <property type="entry name" value="Glycos_transf_1"/>
    <property type="match status" value="1"/>
</dbReference>
<dbReference type="PANTHER" id="PTHR12526">
    <property type="entry name" value="GLYCOSYLTRANSFERASE"/>
    <property type="match status" value="1"/>
</dbReference>
<accession>A0A1V0RJP5</accession>
<dbReference type="EMBL" id="CP020474">
    <property type="protein sequence ID" value="ARE81998.1"/>
    <property type="molecule type" value="Genomic_DNA"/>
</dbReference>
<evidence type="ECO:0000313" key="3">
    <source>
        <dbReference type="EMBL" id="ARE81998.1"/>
    </source>
</evidence>
<keyword evidence="4" id="KW-1185">Reference proteome</keyword>
<feature type="domain" description="Glycosyl transferase family 1" evidence="1">
    <location>
        <begin position="616"/>
        <end position="769"/>
    </location>
</feature>
<dbReference type="Pfam" id="PF01973">
    <property type="entry name" value="MptE-like"/>
    <property type="match status" value="1"/>
</dbReference>
<evidence type="ECO:0000259" key="2">
    <source>
        <dbReference type="Pfam" id="PF01973"/>
    </source>
</evidence>
<name>A0A1V0RJP5_9RHOB</name>
<feature type="domain" description="6-hydroxymethylpterin diphosphokinase MptE-like" evidence="2">
    <location>
        <begin position="865"/>
        <end position="1024"/>
    </location>
</feature>
<dbReference type="KEGG" id="rmm:ROSMUCSMR3_00494"/>
<reference evidence="3 4" key="1">
    <citation type="submission" date="2017-03" db="EMBL/GenBank/DDBJ databases">
        <title>Genome Sequence of Roseovarius mucosus strain SMR3 Isolated from a culture of the Diatom Skeletonema marinoi.</title>
        <authorList>
            <person name="Topel M."/>
            <person name="Pinder M."/>
            <person name="Johansson O.N."/>
            <person name="Kourtchenko O."/>
            <person name="Godhe A."/>
            <person name="Clarke A.K."/>
        </authorList>
    </citation>
    <scope>NUCLEOTIDE SEQUENCE [LARGE SCALE GENOMIC DNA]</scope>
    <source>
        <strain evidence="3 4">SMR3</strain>
    </source>
</reference>
<protein>
    <submittedName>
        <fullName evidence="3">Uncharacterized protein</fullName>
    </submittedName>
</protein>
<proteinExistence type="predicted"/>
<sequence>MSKVFIYPALLNLEDIDNVVCRLAWYFKPYLSKIDSIHFTSRRALVDAAKLAPQLDPLVAGDLEAVKAKIKLLDHEDFAAAISEVDLARDLLLIWDETAENNAPAPVKAAIKALGAKQGLYRVDPLRTRMEGSFYLWAGLNRYADRAALLEVNHARMRAMVADIGQHEKAYVFGSGPTLSDFVEGHDFSDGICVISNSIVKNRDIIAATRPRIITAADPLYHAGCSGYAGAFRDELIQALRETGAWFVCPMRDFAIYDTFLPVDLRSRIIGVPFDKEGAPPSNLAETFYLKPYPNVLTLALLPIAASIARKIEIVGCDGRNLTDDSFFWSHDKKAQFNDKMSEIQAAHPAFFAIDYNDYYTDHCRDVEEVLTALEAAGRVIETATPSMIPALRMREAPNPDSMAAGSKVAVFAMIDPDAKDDWGHFLAYDKRVAEGCHDLNTEFALICRKELDPKFFPDNAELVLPVFSVHSWTVGKDWPQTRRRDMMQFAKELDEAFSTLDLRYPADAICVFMYIGSIEVAETVEHLLMRRPRFRAVINLFWSYNFDQNDPTYKSQWYRVAKRLERSNQVFLMHSTEQIADEFSTDWSVSLPVLPHPSTTFDDKTVVTLDELPLSKPGKPLRAVFPGGTRKEKGFALSTGACALLANDPDLRLRLRARIDRVSGKDLEDALQSMTAEVGTKVDILGDDMSDGEFIDMIRTADIVVIPYLSEAFRRRTSGILVDAFLLGKPVVVLKNTWLSDIVKAGHIGLCADPDPAALASAVREVAKRYDEFLPGVAKVRSDYLGKHSWKALVKSVVKRADLSLPAPRKNLTKAEMDGLKKELKELISKLPTRAPIYLPTEKIAVEAQIKGLKRVKHIYEKGLKEVYSPRLRALREKYRGTKRCFIIGNGPSLNETDLSLLKDEVTFAVNGFFLKAKDLDWTPTFYVVEDHLVAEDRAKWIKAFKGPTKLFPAYLGYMFPESEDTIFYNHRPRKSYPHGFDFSTQADEITYTGATVTFSMLQLAYYMGFEEIYMIGVDASYAIPEDAQQASSYSVGVIDMKSDDVNHFHPDYFGKGFRWHDPQVSKMVEAYKEARKVVDQSNQRIYNATVGGQLEVFERRNFADLFPPKRPLELRDYPRLLLLDLTPIGNGSATGELKHNLLRDWPSEQILQVSCRNSEDLVLTRQRLGPDSIPFEVKPKEAAAFVDAFAPEVVLYRPVPDTRVLHDFAMPLIERLQKPLVTWIMDDWPHHIKISDPAQYNRIHADFETLLSHSSMRLSICNAMSEEMFRRYRLPFRSLANGVAPEDWQTPKKHTPGTMVVRYAGGLEPNMTRASVLRVARVIESLGKKGYDLRFEVNTRAAYYNRNLNDFGKFKHTRFTNNVLSAEGYKGWLMQADVTLIAYNFDPATADYVKFSMANKMPECLASGSVLLAHGPKGFATVDYLAGVDGAVVVTEDSDAAVEAALLALRADPEWRADLATKARATAFERHNIHRLREQMWLILSQAAKSADSVVARRVVQHMHPIALAAELLCAPADALHRIDRDAAVKETVARTLDPAFPDRQLSAHLENCIAFARKKTRV</sequence>
<dbReference type="RefSeq" id="WP_081506333.1">
    <property type="nucleotide sequence ID" value="NZ_CP020474.1"/>
</dbReference>
<dbReference type="GO" id="GO:0016757">
    <property type="term" value="F:glycosyltransferase activity"/>
    <property type="evidence" value="ECO:0007669"/>
    <property type="project" value="InterPro"/>
</dbReference>
<evidence type="ECO:0000259" key="1">
    <source>
        <dbReference type="Pfam" id="PF00534"/>
    </source>
</evidence>
<dbReference type="InterPro" id="IPR001296">
    <property type="entry name" value="Glyco_trans_1"/>
</dbReference>
<evidence type="ECO:0000313" key="4">
    <source>
        <dbReference type="Proteomes" id="UP000192273"/>
    </source>
</evidence>
<dbReference type="Gene3D" id="3.40.50.2000">
    <property type="entry name" value="Glycogen Phosphorylase B"/>
    <property type="match status" value="2"/>
</dbReference>
<dbReference type="InterPro" id="IPR002826">
    <property type="entry name" value="MptE-like"/>
</dbReference>